<feature type="compositionally biased region" description="Polar residues" evidence="1">
    <location>
        <begin position="148"/>
        <end position="169"/>
    </location>
</feature>
<accession>A0A1G2KWL6</accession>
<feature type="domain" description="Methyltransferase type 11" evidence="2">
    <location>
        <begin position="32"/>
        <end position="132"/>
    </location>
</feature>
<evidence type="ECO:0000256" key="1">
    <source>
        <dbReference type="SAM" id="MobiDB-lite"/>
    </source>
</evidence>
<evidence type="ECO:0000313" key="4">
    <source>
        <dbReference type="Proteomes" id="UP000177177"/>
    </source>
</evidence>
<reference evidence="3 4" key="1">
    <citation type="journal article" date="2016" name="Nat. Commun.">
        <title>Thousands of microbial genomes shed light on interconnected biogeochemical processes in an aquifer system.</title>
        <authorList>
            <person name="Anantharaman K."/>
            <person name="Brown C.T."/>
            <person name="Hug L.A."/>
            <person name="Sharon I."/>
            <person name="Castelle C.J."/>
            <person name="Probst A.J."/>
            <person name="Thomas B.C."/>
            <person name="Singh A."/>
            <person name="Wilkins M.J."/>
            <person name="Karaoz U."/>
            <person name="Brodie E.L."/>
            <person name="Williams K.H."/>
            <person name="Hubbard S.S."/>
            <person name="Banfield J.F."/>
        </authorList>
    </citation>
    <scope>NUCLEOTIDE SEQUENCE [LARGE SCALE GENOMIC DNA]</scope>
</reference>
<dbReference type="SUPFAM" id="SSF53335">
    <property type="entry name" value="S-adenosyl-L-methionine-dependent methyltransferases"/>
    <property type="match status" value="1"/>
</dbReference>
<organism evidence="3 4">
    <name type="scientific">Candidatus Sungbacteria bacterium RIFCSPHIGHO2_02_FULL_53_17</name>
    <dbReference type="NCBI Taxonomy" id="1802275"/>
    <lineage>
        <taxon>Bacteria</taxon>
        <taxon>Candidatus Sungiibacteriota</taxon>
    </lineage>
</organism>
<name>A0A1G2KWL6_9BACT</name>
<proteinExistence type="predicted"/>
<sequence length="236" mass="25247">MTTANTSRGNNFLEPAAIVTGFGLRRGDHAADFGAGHGFFALAMARATGREGKVWAVDVQKSALDIVRSRAMAEHMLNLEYLCADLEESGSSGLPERFMDFVLIGNMLFQAEQRGEILREAWRCLRSGGRLAMIEWDVPLPTLRDVSEQGTSGTMSEGTVRSTASNIGSGTQGRGTTGDGVLLSTNRNIGSGTLGPPAAQRLKKQDAKALATGAGFELDREFSAGPHHYGLLFVKK</sequence>
<dbReference type="InterPro" id="IPR013216">
    <property type="entry name" value="Methyltransf_11"/>
</dbReference>
<dbReference type="EMBL" id="MHQN01000011">
    <property type="protein sequence ID" value="OHA03835.1"/>
    <property type="molecule type" value="Genomic_DNA"/>
</dbReference>
<evidence type="ECO:0000259" key="2">
    <source>
        <dbReference type="Pfam" id="PF08241"/>
    </source>
</evidence>
<dbReference type="AlphaFoldDB" id="A0A1G2KWL6"/>
<dbReference type="Proteomes" id="UP000177177">
    <property type="component" value="Unassembled WGS sequence"/>
</dbReference>
<feature type="region of interest" description="Disordered" evidence="1">
    <location>
        <begin position="147"/>
        <end position="198"/>
    </location>
</feature>
<comment type="caution">
    <text evidence="3">The sequence shown here is derived from an EMBL/GenBank/DDBJ whole genome shotgun (WGS) entry which is preliminary data.</text>
</comment>
<dbReference type="InterPro" id="IPR029063">
    <property type="entry name" value="SAM-dependent_MTases_sf"/>
</dbReference>
<dbReference type="Pfam" id="PF08241">
    <property type="entry name" value="Methyltransf_11"/>
    <property type="match status" value="1"/>
</dbReference>
<dbReference type="GO" id="GO:0008757">
    <property type="term" value="F:S-adenosylmethionine-dependent methyltransferase activity"/>
    <property type="evidence" value="ECO:0007669"/>
    <property type="project" value="InterPro"/>
</dbReference>
<protein>
    <recommendedName>
        <fullName evidence="2">Methyltransferase type 11 domain-containing protein</fullName>
    </recommendedName>
</protein>
<gene>
    <name evidence="3" type="ORF">A3C92_04025</name>
</gene>
<dbReference type="Gene3D" id="3.40.50.150">
    <property type="entry name" value="Vaccinia Virus protein VP39"/>
    <property type="match status" value="1"/>
</dbReference>
<dbReference type="CDD" id="cd02440">
    <property type="entry name" value="AdoMet_MTases"/>
    <property type="match status" value="1"/>
</dbReference>
<evidence type="ECO:0000313" key="3">
    <source>
        <dbReference type="EMBL" id="OHA03835.1"/>
    </source>
</evidence>